<feature type="transmembrane region" description="Helical" evidence="1">
    <location>
        <begin position="147"/>
        <end position="166"/>
    </location>
</feature>
<keyword evidence="1" id="KW-0472">Membrane</keyword>
<dbReference type="AlphaFoldDB" id="A0A0R1J205"/>
<feature type="transmembrane region" description="Helical" evidence="1">
    <location>
        <begin position="124"/>
        <end position="140"/>
    </location>
</feature>
<dbReference type="PANTHER" id="PTHR41771:SF1">
    <property type="entry name" value="MEMBRANE PROTEIN"/>
    <property type="match status" value="1"/>
</dbReference>
<feature type="transmembrane region" description="Helical" evidence="1">
    <location>
        <begin position="241"/>
        <end position="258"/>
    </location>
</feature>
<dbReference type="EMBL" id="AZDG01000003">
    <property type="protein sequence ID" value="KRK65349.1"/>
    <property type="molecule type" value="Genomic_DNA"/>
</dbReference>
<dbReference type="PANTHER" id="PTHR41771">
    <property type="entry name" value="MEMBRANE PROTEIN-RELATED"/>
    <property type="match status" value="1"/>
</dbReference>
<dbReference type="PATRIC" id="fig|1423811.3.peg.1442"/>
<feature type="transmembrane region" description="Helical" evidence="1">
    <location>
        <begin position="324"/>
        <end position="357"/>
    </location>
</feature>
<reference evidence="2 3" key="1">
    <citation type="journal article" date="2015" name="Genome Announc.">
        <title>Expanding the biotechnology potential of lactobacilli through comparative genomics of 213 strains and associated genera.</title>
        <authorList>
            <person name="Sun Z."/>
            <person name="Harris H.M."/>
            <person name="McCann A."/>
            <person name="Guo C."/>
            <person name="Argimon S."/>
            <person name="Zhang W."/>
            <person name="Yang X."/>
            <person name="Jeffery I.B."/>
            <person name="Cooney J.C."/>
            <person name="Kagawa T.F."/>
            <person name="Liu W."/>
            <person name="Song Y."/>
            <person name="Salvetti E."/>
            <person name="Wrobel A."/>
            <person name="Rasinkangas P."/>
            <person name="Parkhill J."/>
            <person name="Rea M.C."/>
            <person name="O'Sullivan O."/>
            <person name="Ritari J."/>
            <person name="Douillard F.P."/>
            <person name="Paul Ross R."/>
            <person name="Yang R."/>
            <person name="Briner A.E."/>
            <person name="Felis G.E."/>
            <person name="de Vos W.M."/>
            <person name="Barrangou R."/>
            <person name="Klaenhammer T.R."/>
            <person name="Caufield P.W."/>
            <person name="Cui Y."/>
            <person name="Zhang H."/>
            <person name="O'Toole P.W."/>
        </authorList>
    </citation>
    <scope>NUCLEOTIDE SEQUENCE [LARGE SCALE GENOMIC DNA]</scope>
    <source>
        <strain evidence="2 3">DSM 20183</strain>
    </source>
</reference>
<keyword evidence="1" id="KW-1133">Transmembrane helix</keyword>
<protein>
    <submittedName>
        <fullName evidence="2">Integral membrane protein</fullName>
    </submittedName>
</protein>
<organism evidence="2 3">
    <name type="scientific">Companilactobacillus tucceti DSM 20183</name>
    <dbReference type="NCBI Taxonomy" id="1423811"/>
    <lineage>
        <taxon>Bacteria</taxon>
        <taxon>Bacillati</taxon>
        <taxon>Bacillota</taxon>
        <taxon>Bacilli</taxon>
        <taxon>Lactobacillales</taxon>
        <taxon>Lactobacillaceae</taxon>
        <taxon>Companilactobacillus</taxon>
    </lineage>
</organism>
<keyword evidence="3" id="KW-1185">Reference proteome</keyword>
<evidence type="ECO:0000313" key="3">
    <source>
        <dbReference type="Proteomes" id="UP000050929"/>
    </source>
</evidence>
<dbReference type="Pfam" id="PF07907">
    <property type="entry name" value="YibE_F"/>
    <property type="match status" value="1"/>
</dbReference>
<evidence type="ECO:0000313" key="2">
    <source>
        <dbReference type="EMBL" id="KRK65349.1"/>
    </source>
</evidence>
<gene>
    <name evidence="2" type="ORF">FC72_GL001419</name>
</gene>
<keyword evidence="1" id="KW-0812">Transmembrane</keyword>
<feature type="transmembrane region" description="Helical" evidence="1">
    <location>
        <begin position="200"/>
        <end position="221"/>
    </location>
</feature>
<comment type="caution">
    <text evidence="2">The sequence shown here is derived from an EMBL/GenBank/DDBJ whole genome shotgun (WGS) entry which is preliminary data.</text>
</comment>
<name>A0A0R1J205_9LACO</name>
<accession>A0A0R1J205</accession>
<proteinExistence type="predicted"/>
<evidence type="ECO:0000256" key="1">
    <source>
        <dbReference type="SAM" id="Phobius"/>
    </source>
</evidence>
<dbReference type="Proteomes" id="UP000050929">
    <property type="component" value="Unassembled WGS sequence"/>
</dbReference>
<sequence length="366" mass="41210">MDFQRCFQMKKNVIRIFAVILAVLTVTIITYFDSFLYKNPIIRIEQTQTIKKDKSTDEYKNTDTQIEQKLTGVFLNTNKRKQRLTLKNTYYQSQLLDQKYHVGQQVILSKSGHHYSIKNVKRDTVIVFSLGLVIILLFCMQFSRGKLLISVLLNLLVYYGFVKLLIHNNTNLLLLMTVITSLLISGIALLIILGPNSDALMAYLSTVSATTLSILLSILLLKLSGNSGVHMELTDFGLQPYFSVFYSQVIFSVLGVILDETMDISSSLIEMKKEVNDVKEKVLFKAGINIGRELIGPLINILLFIVIAEHLNLILLYLSNGNSIGYTFTMTLSLGFAQLLISAIGIVLTVPITSFIASKIITRRAY</sequence>
<dbReference type="InterPro" id="IPR012507">
    <property type="entry name" value="YibE_F"/>
</dbReference>
<feature type="transmembrane region" description="Helical" evidence="1">
    <location>
        <begin position="172"/>
        <end position="193"/>
    </location>
</feature>
<feature type="transmembrane region" description="Helical" evidence="1">
    <location>
        <begin position="12"/>
        <end position="32"/>
    </location>
</feature>
<dbReference type="STRING" id="1423811.FC72_GL001419"/>
<feature type="transmembrane region" description="Helical" evidence="1">
    <location>
        <begin position="294"/>
        <end position="318"/>
    </location>
</feature>